<organism evidence="2 3">
    <name type="scientific">Hebeloma cylindrosporum</name>
    <dbReference type="NCBI Taxonomy" id="76867"/>
    <lineage>
        <taxon>Eukaryota</taxon>
        <taxon>Fungi</taxon>
        <taxon>Dikarya</taxon>
        <taxon>Basidiomycota</taxon>
        <taxon>Agaricomycotina</taxon>
        <taxon>Agaricomycetes</taxon>
        <taxon>Agaricomycetidae</taxon>
        <taxon>Agaricales</taxon>
        <taxon>Agaricineae</taxon>
        <taxon>Hymenogastraceae</taxon>
        <taxon>Hebeloma</taxon>
    </lineage>
</organism>
<dbReference type="AlphaFoldDB" id="A0A0C3BYB2"/>
<dbReference type="SUPFAM" id="SSF81383">
    <property type="entry name" value="F-box domain"/>
    <property type="match status" value="1"/>
</dbReference>
<dbReference type="InterPro" id="IPR036047">
    <property type="entry name" value="F-box-like_dom_sf"/>
</dbReference>
<dbReference type="Gene3D" id="3.80.10.10">
    <property type="entry name" value="Ribonuclease Inhibitor"/>
    <property type="match status" value="1"/>
</dbReference>
<dbReference type="Pfam" id="PF12937">
    <property type="entry name" value="F-box-like"/>
    <property type="match status" value="1"/>
</dbReference>
<reference evidence="2 3" key="1">
    <citation type="submission" date="2014-04" db="EMBL/GenBank/DDBJ databases">
        <authorList>
            <consortium name="DOE Joint Genome Institute"/>
            <person name="Kuo A."/>
            <person name="Gay G."/>
            <person name="Dore J."/>
            <person name="Kohler A."/>
            <person name="Nagy L.G."/>
            <person name="Floudas D."/>
            <person name="Copeland A."/>
            <person name="Barry K.W."/>
            <person name="Cichocki N."/>
            <person name="Veneault-Fourrey C."/>
            <person name="LaButti K."/>
            <person name="Lindquist E.A."/>
            <person name="Lipzen A."/>
            <person name="Lundell T."/>
            <person name="Morin E."/>
            <person name="Murat C."/>
            <person name="Sun H."/>
            <person name="Tunlid A."/>
            <person name="Henrissat B."/>
            <person name="Grigoriev I.V."/>
            <person name="Hibbett D.S."/>
            <person name="Martin F."/>
            <person name="Nordberg H.P."/>
            <person name="Cantor M.N."/>
            <person name="Hua S.X."/>
        </authorList>
    </citation>
    <scope>NUCLEOTIDE SEQUENCE [LARGE SCALE GENOMIC DNA]</scope>
    <source>
        <strain evidence="3">h7</strain>
    </source>
</reference>
<dbReference type="InterPro" id="IPR032675">
    <property type="entry name" value="LRR_dom_sf"/>
</dbReference>
<evidence type="ECO:0000313" key="3">
    <source>
        <dbReference type="Proteomes" id="UP000053424"/>
    </source>
</evidence>
<name>A0A0C3BYB2_HEBCY</name>
<protein>
    <recommendedName>
        <fullName evidence="1">F-box domain-containing protein</fullName>
    </recommendedName>
</protein>
<dbReference type="HOGENOM" id="CLU_028894_1_0_1"/>
<dbReference type="InterPro" id="IPR001810">
    <property type="entry name" value="F-box_dom"/>
</dbReference>
<dbReference type="SMART" id="SM00256">
    <property type="entry name" value="FBOX"/>
    <property type="match status" value="1"/>
</dbReference>
<proteinExistence type="predicted"/>
<dbReference type="Proteomes" id="UP000053424">
    <property type="component" value="Unassembled WGS sequence"/>
</dbReference>
<dbReference type="EMBL" id="KN831780">
    <property type="protein sequence ID" value="KIM41560.1"/>
    <property type="molecule type" value="Genomic_DNA"/>
</dbReference>
<dbReference type="OrthoDB" id="3039255at2759"/>
<reference evidence="3" key="2">
    <citation type="submission" date="2015-01" db="EMBL/GenBank/DDBJ databases">
        <title>Evolutionary Origins and Diversification of the Mycorrhizal Mutualists.</title>
        <authorList>
            <consortium name="DOE Joint Genome Institute"/>
            <consortium name="Mycorrhizal Genomics Consortium"/>
            <person name="Kohler A."/>
            <person name="Kuo A."/>
            <person name="Nagy L.G."/>
            <person name="Floudas D."/>
            <person name="Copeland A."/>
            <person name="Barry K.W."/>
            <person name="Cichocki N."/>
            <person name="Veneault-Fourrey C."/>
            <person name="LaButti K."/>
            <person name="Lindquist E.A."/>
            <person name="Lipzen A."/>
            <person name="Lundell T."/>
            <person name="Morin E."/>
            <person name="Murat C."/>
            <person name="Riley R."/>
            <person name="Ohm R."/>
            <person name="Sun H."/>
            <person name="Tunlid A."/>
            <person name="Henrissat B."/>
            <person name="Grigoriev I.V."/>
            <person name="Hibbett D.S."/>
            <person name="Martin F."/>
        </authorList>
    </citation>
    <scope>NUCLEOTIDE SEQUENCE [LARGE SCALE GENOMIC DNA]</scope>
    <source>
        <strain evidence="3">h7</strain>
    </source>
</reference>
<dbReference type="CDD" id="cd09917">
    <property type="entry name" value="F-box_SF"/>
    <property type="match status" value="1"/>
</dbReference>
<evidence type="ECO:0000259" key="1">
    <source>
        <dbReference type="SMART" id="SM00256"/>
    </source>
</evidence>
<evidence type="ECO:0000313" key="2">
    <source>
        <dbReference type="EMBL" id="KIM41560.1"/>
    </source>
</evidence>
<feature type="domain" description="F-box" evidence="1">
    <location>
        <begin position="5"/>
        <end position="45"/>
    </location>
</feature>
<keyword evidence="3" id="KW-1185">Reference proteome</keyword>
<sequence>MTTELPYEIWLHIFRFLHPKTIKQLRFVNTLLYDLSLDEYHRITQIGYPSPLNDHAPLRDRGNARRVRVLIIRRGPIYLPKDESSRPRRPRPTSWKSIKAKLSQVRLLVVRHEPETTLDKLLQAVPGLTTLTTLDIYLPYSLDDHSFYWTKLEVIKAGWPIFSVNLTTLSIDMPLEEIHLVLLSHVTLLRLENFSIILYIFFPTSEPNGFLQNTLLPFLSHHSPTLRSLKLKAWEKVDISSTLTGLQRMPCLNSLYISHPFLTLESTSFVGHRKFLETHQSQLQHLTVEFLAPPPSFYIAEEFFNQEWCRVLLPELQSLSFRLLCFMESCDDAAIPYFQRHILTVKFLRIYPMIFSYDQVASILTGPKPGGDQLTALRVLDIQIWCFSPDFLRLLAEQTPRLRSLKLMVSAIGPDKHSELRNRVPEFCDALQSYYFPEWGLYELQIGHLHGSLLPPSLRNQCKVALFRALPKLKEFCGLGPGESWLEEQETETVLTPVLT</sequence>
<accession>A0A0C3BYB2</accession>
<gene>
    <name evidence="2" type="ORF">M413DRAFT_445533</name>
</gene>